<dbReference type="AlphaFoldDB" id="A0A8J2Q2X7"/>
<gene>
    <name evidence="1" type="ORF">AFUS01_LOCUS41122</name>
</gene>
<accession>A0A8J2Q2X7</accession>
<proteinExistence type="predicted"/>
<name>A0A8J2Q2X7_9HEXA</name>
<sequence>DPRYKLRMFGPKISQRYFTTPLKNEARKVIEDAFTQLRLSGQSGRESNRAKTTSQPSGRAFDFLLDEDLSNKLESELETYLKEPPQNTISVDHAAGGNEVLNFWKENQHRFPILASMDLFGYSSEFRRRGTLVPYCRNFKKTASQPHRYKAD</sequence>
<evidence type="ECO:0000313" key="2">
    <source>
        <dbReference type="Proteomes" id="UP000708208"/>
    </source>
</evidence>
<comment type="caution">
    <text evidence="1">The sequence shown here is derived from an EMBL/GenBank/DDBJ whole genome shotgun (WGS) entry which is preliminary data.</text>
</comment>
<dbReference type="EMBL" id="CAJVCH010560222">
    <property type="protein sequence ID" value="CAG7831376.1"/>
    <property type="molecule type" value="Genomic_DNA"/>
</dbReference>
<organism evidence="1 2">
    <name type="scientific">Allacma fusca</name>
    <dbReference type="NCBI Taxonomy" id="39272"/>
    <lineage>
        <taxon>Eukaryota</taxon>
        <taxon>Metazoa</taxon>
        <taxon>Ecdysozoa</taxon>
        <taxon>Arthropoda</taxon>
        <taxon>Hexapoda</taxon>
        <taxon>Collembola</taxon>
        <taxon>Symphypleona</taxon>
        <taxon>Sminthuridae</taxon>
        <taxon>Allacma</taxon>
    </lineage>
</organism>
<dbReference type="OrthoDB" id="6620210at2759"/>
<protein>
    <submittedName>
        <fullName evidence="1">Uncharacterized protein</fullName>
    </submittedName>
</protein>
<feature type="non-terminal residue" evidence="1">
    <location>
        <position position="1"/>
    </location>
</feature>
<reference evidence="1" key="1">
    <citation type="submission" date="2021-06" db="EMBL/GenBank/DDBJ databases">
        <authorList>
            <person name="Hodson N. C."/>
            <person name="Mongue J. A."/>
            <person name="Jaron S. K."/>
        </authorList>
    </citation>
    <scope>NUCLEOTIDE SEQUENCE</scope>
</reference>
<keyword evidence="2" id="KW-1185">Reference proteome</keyword>
<dbReference type="Proteomes" id="UP000708208">
    <property type="component" value="Unassembled WGS sequence"/>
</dbReference>
<evidence type="ECO:0000313" key="1">
    <source>
        <dbReference type="EMBL" id="CAG7831376.1"/>
    </source>
</evidence>